<gene>
    <name evidence="2" type="ORF">G5C33_07470</name>
</gene>
<evidence type="ECO:0000313" key="3">
    <source>
        <dbReference type="Proteomes" id="UP000501568"/>
    </source>
</evidence>
<dbReference type="Proteomes" id="UP000501568">
    <property type="component" value="Chromosome"/>
</dbReference>
<dbReference type="Pfam" id="PF07238">
    <property type="entry name" value="PilZ"/>
    <property type="match status" value="1"/>
</dbReference>
<dbReference type="AlphaFoldDB" id="A0A6G6Y4Z3"/>
<evidence type="ECO:0000313" key="2">
    <source>
        <dbReference type="EMBL" id="QIG79646.1"/>
    </source>
</evidence>
<dbReference type="KEGG" id="spzr:G5C33_07470"/>
<keyword evidence="3" id="KW-1185">Reference proteome</keyword>
<accession>A0A6G6Y4Z3</accession>
<sequence length="230" mass="25281">MDRDASRPRGGEMTPGMKLAVPERRSTSRHLTVYRTARMRIGNVQRLILVKNLSAGGLKARVYEAVPVGSAICVELTGDNRIDGMVVWADPPHIGVRFDREIDVSEVLNPPFMASPAAERLRFPLLDIPTTGVLRCSQESASVAVHSVATTGARFVWPALRCEEDMFLEVSGLDNHRGHILWQGEGMAEIGFFRPIAFATLAQWAVARQPLDVPLTVANGEPPLQQYLTA</sequence>
<dbReference type="RefSeq" id="WP_165326646.1">
    <property type="nucleotide sequence ID" value="NZ_CP049109.1"/>
</dbReference>
<name>A0A6G6Y4Z3_9SPHN</name>
<proteinExistence type="predicted"/>
<feature type="domain" description="PilZ" evidence="1">
    <location>
        <begin position="23"/>
        <end position="105"/>
    </location>
</feature>
<dbReference type="GO" id="GO:0035438">
    <property type="term" value="F:cyclic-di-GMP binding"/>
    <property type="evidence" value="ECO:0007669"/>
    <property type="project" value="InterPro"/>
</dbReference>
<reference evidence="2 3" key="1">
    <citation type="submission" date="2020-02" db="EMBL/GenBank/DDBJ databases">
        <authorList>
            <person name="Zheng R.K."/>
            <person name="Sun C.M."/>
        </authorList>
    </citation>
    <scope>NUCLEOTIDE SEQUENCE [LARGE SCALE GENOMIC DNA]</scope>
    <source>
        <strain evidence="3">zrk23</strain>
    </source>
</reference>
<dbReference type="SUPFAM" id="SSF141371">
    <property type="entry name" value="PilZ domain-like"/>
    <property type="match status" value="1"/>
</dbReference>
<dbReference type="EMBL" id="CP049109">
    <property type="protein sequence ID" value="QIG79646.1"/>
    <property type="molecule type" value="Genomic_DNA"/>
</dbReference>
<dbReference type="InterPro" id="IPR009875">
    <property type="entry name" value="PilZ_domain"/>
</dbReference>
<protein>
    <recommendedName>
        <fullName evidence="1">PilZ domain-containing protein</fullName>
    </recommendedName>
</protein>
<organism evidence="2 3">
    <name type="scientific">Stakelama tenebrarum</name>
    <dbReference type="NCBI Taxonomy" id="2711215"/>
    <lineage>
        <taxon>Bacteria</taxon>
        <taxon>Pseudomonadati</taxon>
        <taxon>Pseudomonadota</taxon>
        <taxon>Alphaproteobacteria</taxon>
        <taxon>Sphingomonadales</taxon>
        <taxon>Sphingomonadaceae</taxon>
        <taxon>Stakelama</taxon>
    </lineage>
</organism>
<evidence type="ECO:0000259" key="1">
    <source>
        <dbReference type="Pfam" id="PF07238"/>
    </source>
</evidence>